<organism evidence="1 2">
    <name type="scientific">Fusibacter paucivorans</name>
    <dbReference type="NCBI Taxonomy" id="76009"/>
    <lineage>
        <taxon>Bacteria</taxon>
        <taxon>Bacillati</taxon>
        <taxon>Bacillota</taxon>
        <taxon>Clostridia</taxon>
        <taxon>Eubacteriales</taxon>
        <taxon>Eubacteriales Family XII. Incertae Sedis</taxon>
        <taxon>Fusibacter</taxon>
    </lineage>
</organism>
<dbReference type="Gene3D" id="1.20.120.330">
    <property type="entry name" value="Nucleotidyltransferases domain 2"/>
    <property type="match status" value="1"/>
</dbReference>
<dbReference type="InterPro" id="IPR043519">
    <property type="entry name" value="NT_sf"/>
</dbReference>
<dbReference type="SUPFAM" id="SSF81631">
    <property type="entry name" value="PAP/OAS1 substrate-binding domain"/>
    <property type="match status" value="1"/>
</dbReference>
<keyword evidence="2" id="KW-1185">Reference proteome</keyword>
<comment type="caution">
    <text evidence="1">The sequence shown here is derived from an EMBL/GenBank/DDBJ whole genome shotgun (WGS) entry which is preliminary data.</text>
</comment>
<dbReference type="InterPro" id="IPR007530">
    <property type="entry name" value="Aminoglycoside_adenylylTfrase"/>
</dbReference>
<name>A0ABS5PTK4_9FIRM</name>
<reference evidence="1 2" key="1">
    <citation type="submission" date="2021-05" db="EMBL/GenBank/DDBJ databases">
        <title>Fusibacter ferrireducens sp. nov., an anaerobic, sulfur- and Fe-reducing bacterium isolated from the mangrove sediment.</title>
        <authorList>
            <person name="Qiu D."/>
        </authorList>
    </citation>
    <scope>NUCLEOTIDE SEQUENCE [LARGE SCALE GENOMIC DNA]</scope>
    <source>
        <strain evidence="1 2">DSM 12116</strain>
    </source>
</reference>
<evidence type="ECO:0000313" key="1">
    <source>
        <dbReference type="EMBL" id="MBS7528495.1"/>
    </source>
</evidence>
<protein>
    <submittedName>
        <fullName evidence="1">Aminoglycoside 6-adenylyltransferase</fullName>
    </submittedName>
</protein>
<dbReference type="Gene3D" id="3.30.460.10">
    <property type="entry name" value="Beta Polymerase, domain 2"/>
    <property type="match status" value="1"/>
</dbReference>
<dbReference type="Pfam" id="PF04439">
    <property type="entry name" value="Adenyl_transf"/>
    <property type="match status" value="1"/>
</dbReference>
<sequence>MTENKIFTRFIDWAERIDNIRMVVLTSTMADAKAQTDFLSDYDVELYVHSLVPFLKNDKWFEALGDVMVRWPLNPASTFDKAWVTRLVLFEDGTRIDFQVTANLEIASAHYDNGCKVLLDKDGLSAQIAAPTYTAYNIRKPTEAMYLKVTSEFWWNAYYVPKYLWREQLPFAKYMMDYILRYEYVHQMVDWYIGLAHKWQVETGALGKYYSVLLPKEIWQAYEATFAGADLQENWDAFYRLIDFFRMLSKEVGTKLGYPYPEKIDQQVTAFCRQIQRTPKSTKTR</sequence>
<gene>
    <name evidence="1" type="ORF">KHM83_17550</name>
</gene>
<accession>A0ABS5PTK4</accession>
<dbReference type="SUPFAM" id="SSF81301">
    <property type="entry name" value="Nucleotidyltransferase"/>
    <property type="match status" value="1"/>
</dbReference>
<dbReference type="Proteomes" id="UP000746471">
    <property type="component" value="Unassembled WGS sequence"/>
</dbReference>
<dbReference type="RefSeq" id="WP_213238352.1">
    <property type="nucleotide sequence ID" value="NZ_JAHBCL010000042.1"/>
</dbReference>
<proteinExistence type="predicted"/>
<evidence type="ECO:0000313" key="2">
    <source>
        <dbReference type="Proteomes" id="UP000746471"/>
    </source>
</evidence>
<dbReference type="EMBL" id="JAHBCL010000042">
    <property type="protein sequence ID" value="MBS7528495.1"/>
    <property type="molecule type" value="Genomic_DNA"/>
</dbReference>